<feature type="transmembrane region" description="Helical" evidence="1">
    <location>
        <begin position="102"/>
        <end position="120"/>
    </location>
</feature>
<evidence type="ECO:0000313" key="2">
    <source>
        <dbReference type="EMBL" id="MCF1716184.1"/>
    </source>
</evidence>
<keyword evidence="3" id="KW-1185">Reference proteome</keyword>
<feature type="transmembrane region" description="Helical" evidence="1">
    <location>
        <begin position="12"/>
        <end position="32"/>
    </location>
</feature>
<sequence length="133" mass="15151">MTTDNKMKKRILLGITILIALGFVITGWINLFRDEATAQWQHFVTIVFLLIIIYFYFTNFTKTVILTGVFFLAGTFGLLSMTAGISTFYFRIGPIQSPPLNGLSIGLLLLYLILNLDTIIDMKLDYEEKKKTN</sequence>
<feature type="transmembrane region" description="Helical" evidence="1">
    <location>
        <begin position="38"/>
        <end position="57"/>
    </location>
</feature>
<dbReference type="Proteomes" id="UP001200145">
    <property type="component" value="Unassembled WGS sequence"/>
</dbReference>
<feature type="transmembrane region" description="Helical" evidence="1">
    <location>
        <begin position="64"/>
        <end position="90"/>
    </location>
</feature>
<accession>A0ABS9BN07</accession>
<reference evidence="2 3" key="1">
    <citation type="submission" date="2022-01" db="EMBL/GenBank/DDBJ databases">
        <title>Flavihumibacter sp. nov., isolated from sediment of a river.</title>
        <authorList>
            <person name="Liu H."/>
        </authorList>
    </citation>
    <scope>NUCLEOTIDE SEQUENCE [LARGE SCALE GENOMIC DNA]</scope>
    <source>
        <strain evidence="2 3">RY-1</strain>
    </source>
</reference>
<protein>
    <submittedName>
        <fullName evidence="2">Uncharacterized protein</fullName>
    </submittedName>
</protein>
<evidence type="ECO:0000313" key="3">
    <source>
        <dbReference type="Proteomes" id="UP001200145"/>
    </source>
</evidence>
<proteinExistence type="predicted"/>
<name>A0ABS9BN07_9BACT</name>
<dbReference type="RefSeq" id="WP_234867159.1">
    <property type="nucleotide sequence ID" value="NZ_JAKEVY010000004.1"/>
</dbReference>
<evidence type="ECO:0000256" key="1">
    <source>
        <dbReference type="SAM" id="Phobius"/>
    </source>
</evidence>
<keyword evidence="1" id="KW-0812">Transmembrane</keyword>
<keyword evidence="1" id="KW-0472">Membrane</keyword>
<organism evidence="2 3">
    <name type="scientific">Flavihumibacter fluminis</name>
    <dbReference type="NCBI Taxonomy" id="2909236"/>
    <lineage>
        <taxon>Bacteria</taxon>
        <taxon>Pseudomonadati</taxon>
        <taxon>Bacteroidota</taxon>
        <taxon>Chitinophagia</taxon>
        <taxon>Chitinophagales</taxon>
        <taxon>Chitinophagaceae</taxon>
        <taxon>Flavihumibacter</taxon>
    </lineage>
</organism>
<dbReference type="EMBL" id="JAKEVY010000004">
    <property type="protein sequence ID" value="MCF1716184.1"/>
    <property type="molecule type" value="Genomic_DNA"/>
</dbReference>
<gene>
    <name evidence="2" type="ORF">L0U88_16200</name>
</gene>
<keyword evidence="1" id="KW-1133">Transmembrane helix</keyword>
<comment type="caution">
    <text evidence="2">The sequence shown here is derived from an EMBL/GenBank/DDBJ whole genome shotgun (WGS) entry which is preliminary data.</text>
</comment>